<accession>K9TNA5</accession>
<gene>
    <name evidence="2" type="ORF">Oscil6304_4351</name>
</gene>
<dbReference type="Proteomes" id="UP000010367">
    <property type="component" value="Chromosome"/>
</dbReference>
<dbReference type="FunCoup" id="K9TNA5">
    <property type="interactions" value="114"/>
</dbReference>
<dbReference type="PANTHER" id="PTHR43464:SF23">
    <property type="entry name" value="JUVENILE HORMONE ACID O-METHYLTRANSFERASE"/>
    <property type="match status" value="1"/>
</dbReference>
<dbReference type="GO" id="GO:0032259">
    <property type="term" value="P:methylation"/>
    <property type="evidence" value="ECO:0007669"/>
    <property type="project" value="UniProtKB-KW"/>
</dbReference>
<dbReference type="Pfam" id="PF08241">
    <property type="entry name" value="Methyltransf_11"/>
    <property type="match status" value="1"/>
</dbReference>
<dbReference type="eggNOG" id="COG4976">
    <property type="taxonomic scope" value="Bacteria"/>
</dbReference>
<dbReference type="CDD" id="cd02440">
    <property type="entry name" value="AdoMet_MTases"/>
    <property type="match status" value="1"/>
</dbReference>
<dbReference type="PANTHER" id="PTHR43464">
    <property type="entry name" value="METHYLTRANSFERASE"/>
    <property type="match status" value="1"/>
</dbReference>
<dbReference type="KEGG" id="oac:Oscil6304_4351"/>
<dbReference type="EMBL" id="CP003607">
    <property type="protein sequence ID" value="AFY83873.1"/>
    <property type="molecule type" value="Genomic_DNA"/>
</dbReference>
<dbReference type="HOGENOM" id="CLU_049749_5_0_3"/>
<proteinExistence type="predicted"/>
<dbReference type="OrthoDB" id="9791837at2"/>
<evidence type="ECO:0000313" key="3">
    <source>
        <dbReference type="Proteomes" id="UP000010367"/>
    </source>
</evidence>
<dbReference type="PATRIC" id="fig|56110.3.peg.5285"/>
<keyword evidence="2" id="KW-0830">Ubiquinone</keyword>
<protein>
    <submittedName>
        <fullName evidence="2">Methylase involved in ubiquinone/menaquinone biosynthesis</fullName>
    </submittedName>
</protein>
<dbReference type="InterPro" id="IPR029063">
    <property type="entry name" value="SAM-dependent_MTases_sf"/>
</dbReference>
<feature type="domain" description="Methyltransferase type 11" evidence="1">
    <location>
        <begin position="52"/>
        <end position="146"/>
    </location>
</feature>
<dbReference type="Gene3D" id="3.40.50.150">
    <property type="entry name" value="Vaccinia Virus protein VP39"/>
    <property type="match status" value="1"/>
</dbReference>
<dbReference type="GO" id="GO:0010420">
    <property type="term" value="F:polyprenyldihydroxybenzoate methyltransferase activity"/>
    <property type="evidence" value="ECO:0007669"/>
    <property type="project" value="TreeGrafter"/>
</dbReference>
<evidence type="ECO:0000313" key="2">
    <source>
        <dbReference type="EMBL" id="AFY83873.1"/>
    </source>
</evidence>
<dbReference type="SUPFAM" id="SSF53335">
    <property type="entry name" value="S-adenosyl-L-methionine-dependent methyltransferases"/>
    <property type="match status" value="1"/>
</dbReference>
<dbReference type="STRING" id="56110.Oscil6304_4351"/>
<dbReference type="InterPro" id="IPR013216">
    <property type="entry name" value="Methyltransf_11"/>
</dbReference>
<dbReference type="InParanoid" id="K9TNA5"/>
<organism evidence="2 3">
    <name type="scientific">Oscillatoria acuminata PCC 6304</name>
    <dbReference type="NCBI Taxonomy" id="56110"/>
    <lineage>
        <taxon>Bacteria</taxon>
        <taxon>Bacillati</taxon>
        <taxon>Cyanobacteriota</taxon>
        <taxon>Cyanophyceae</taxon>
        <taxon>Oscillatoriophycideae</taxon>
        <taxon>Oscillatoriales</taxon>
        <taxon>Oscillatoriaceae</taxon>
        <taxon>Oscillatoria</taxon>
    </lineage>
</organism>
<keyword evidence="2" id="KW-0489">Methyltransferase</keyword>
<name>K9TNA5_9CYAN</name>
<keyword evidence="3" id="KW-1185">Reference proteome</keyword>
<dbReference type="AlphaFoldDB" id="K9TNA5"/>
<reference evidence="2 3" key="1">
    <citation type="submission" date="2012-06" db="EMBL/GenBank/DDBJ databases">
        <title>Finished chromosome of genome of Oscillatoria acuminata PCC 6304.</title>
        <authorList>
            <consortium name="US DOE Joint Genome Institute"/>
            <person name="Gugger M."/>
            <person name="Coursin T."/>
            <person name="Rippka R."/>
            <person name="Tandeau De Marsac N."/>
            <person name="Huntemann M."/>
            <person name="Wei C.-L."/>
            <person name="Han J."/>
            <person name="Detter J.C."/>
            <person name="Han C."/>
            <person name="Tapia R."/>
            <person name="Davenport K."/>
            <person name="Daligault H."/>
            <person name="Erkkila T."/>
            <person name="Gu W."/>
            <person name="Munk A.C.C."/>
            <person name="Teshima H."/>
            <person name="Xu Y."/>
            <person name="Chain P."/>
            <person name="Chen A."/>
            <person name="Krypides N."/>
            <person name="Mavromatis K."/>
            <person name="Markowitz V."/>
            <person name="Szeto E."/>
            <person name="Ivanova N."/>
            <person name="Mikhailova N."/>
            <person name="Ovchinnikova G."/>
            <person name="Pagani I."/>
            <person name="Pati A."/>
            <person name="Goodwin L."/>
            <person name="Peters L."/>
            <person name="Pitluck S."/>
            <person name="Woyke T."/>
            <person name="Kerfeld C."/>
        </authorList>
    </citation>
    <scope>NUCLEOTIDE SEQUENCE [LARGE SCALE GENOMIC DNA]</scope>
    <source>
        <strain evidence="2 3">PCC 6304</strain>
    </source>
</reference>
<dbReference type="RefSeq" id="WP_015150496.1">
    <property type="nucleotide sequence ID" value="NC_019693.1"/>
</dbReference>
<keyword evidence="2" id="KW-0808">Transferase</keyword>
<evidence type="ECO:0000259" key="1">
    <source>
        <dbReference type="Pfam" id="PF08241"/>
    </source>
</evidence>
<sequence length="251" mass="28201">MAENKPLSLGEQNYQEFAERYAAAISTKPHNAYYERPATLSLLPNVNRLRVLDAGCGPGIYTQWLLDRGAEVVACDVTPKMVDITRQRVGDLAEVYCADLDQPLSFAGDAQFDLVICPLVLDYLLDWYPVFCEFFRVLKPGGILVFSCGHPTADYIYSQEQKGDGANYFEVEDFVMEWRLFGKPYPVIQSYRRPLQAILNPLIEAGLVLDKVLEPQPTDSFQVADAQGYEQLMRSPGFICVRSHKPGQSSS</sequence>